<dbReference type="PANTHER" id="PTHR30349">
    <property type="entry name" value="PHAGE INTEGRASE-RELATED"/>
    <property type="match status" value="1"/>
</dbReference>
<dbReference type="PROSITE" id="PS51900">
    <property type="entry name" value="CB"/>
    <property type="match status" value="1"/>
</dbReference>
<keyword evidence="9" id="KW-1185">Reference proteome</keyword>
<reference evidence="8 9" key="1">
    <citation type="submission" date="2016-07" db="EMBL/GenBank/DDBJ databases">
        <title>Genome analysis of Flavihumibacter stibioxidans YS-17.</title>
        <authorList>
            <person name="Shi K."/>
            <person name="Han Y."/>
            <person name="Wang G."/>
        </authorList>
    </citation>
    <scope>NUCLEOTIDE SEQUENCE [LARGE SCALE GENOMIC DNA]</scope>
    <source>
        <strain evidence="8 9">YS-17</strain>
    </source>
</reference>
<dbReference type="PROSITE" id="PS51898">
    <property type="entry name" value="TYR_RECOMBINASE"/>
    <property type="match status" value="1"/>
</dbReference>
<evidence type="ECO:0000256" key="4">
    <source>
        <dbReference type="ARBA" id="ARBA00023172"/>
    </source>
</evidence>
<dbReference type="InterPro" id="IPR013762">
    <property type="entry name" value="Integrase-like_cat_sf"/>
</dbReference>
<dbReference type="InterPro" id="IPR011010">
    <property type="entry name" value="DNA_brk_join_enz"/>
</dbReference>
<dbReference type="InterPro" id="IPR010998">
    <property type="entry name" value="Integrase_recombinase_N"/>
</dbReference>
<evidence type="ECO:0000256" key="5">
    <source>
        <dbReference type="PROSITE-ProRule" id="PRU01248"/>
    </source>
</evidence>
<evidence type="ECO:0000256" key="2">
    <source>
        <dbReference type="ARBA" id="ARBA00022908"/>
    </source>
</evidence>
<keyword evidence="4" id="KW-0233">DNA recombination</keyword>
<feature type="domain" description="Core-binding (CB)" evidence="7">
    <location>
        <begin position="218"/>
        <end position="301"/>
    </location>
</feature>
<protein>
    <recommendedName>
        <fullName evidence="10">Integrase</fullName>
    </recommendedName>
</protein>
<evidence type="ECO:0000256" key="1">
    <source>
        <dbReference type="ARBA" id="ARBA00008857"/>
    </source>
</evidence>
<keyword evidence="3 5" id="KW-0238">DNA-binding</keyword>
<feature type="domain" description="Tyr recombinase" evidence="6">
    <location>
        <begin position="318"/>
        <end position="493"/>
    </location>
</feature>
<evidence type="ECO:0000256" key="3">
    <source>
        <dbReference type="ARBA" id="ARBA00023125"/>
    </source>
</evidence>
<dbReference type="InterPro" id="IPR044068">
    <property type="entry name" value="CB"/>
</dbReference>
<evidence type="ECO:0000313" key="9">
    <source>
        <dbReference type="Proteomes" id="UP000765802"/>
    </source>
</evidence>
<comment type="similarity">
    <text evidence="1">Belongs to the 'phage' integrase family.</text>
</comment>
<keyword evidence="2" id="KW-0229">DNA integration</keyword>
<dbReference type="InterPro" id="IPR050090">
    <property type="entry name" value="Tyrosine_recombinase_XerCD"/>
</dbReference>
<comment type="caution">
    <text evidence="8">The sequence shown here is derived from an EMBL/GenBank/DDBJ whole genome shotgun (WGS) entry which is preliminary data.</text>
</comment>
<dbReference type="InterPro" id="IPR004107">
    <property type="entry name" value="Integrase_SAM-like_N"/>
</dbReference>
<dbReference type="Gene3D" id="1.10.150.130">
    <property type="match status" value="1"/>
</dbReference>
<evidence type="ECO:0008006" key="10">
    <source>
        <dbReference type="Google" id="ProtNLM"/>
    </source>
</evidence>
<evidence type="ECO:0000313" key="8">
    <source>
        <dbReference type="EMBL" id="MBC6492888.1"/>
    </source>
</evidence>
<evidence type="ECO:0000259" key="7">
    <source>
        <dbReference type="PROSITE" id="PS51900"/>
    </source>
</evidence>
<dbReference type="Pfam" id="PF00589">
    <property type="entry name" value="Phage_integrase"/>
    <property type="match status" value="1"/>
</dbReference>
<name>A0ABR7MCX3_9BACT</name>
<dbReference type="InterPro" id="IPR002104">
    <property type="entry name" value="Integrase_catalytic"/>
</dbReference>
<proteinExistence type="inferred from homology"/>
<dbReference type="Proteomes" id="UP000765802">
    <property type="component" value="Unassembled WGS sequence"/>
</dbReference>
<dbReference type="SUPFAM" id="SSF56349">
    <property type="entry name" value="DNA breaking-rejoining enzymes"/>
    <property type="match status" value="1"/>
</dbReference>
<gene>
    <name evidence="8" type="ORF">BC349_17660</name>
</gene>
<accession>A0ABR7MCX3</accession>
<evidence type="ECO:0000259" key="6">
    <source>
        <dbReference type="PROSITE" id="PS51898"/>
    </source>
</evidence>
<organism evidence="8 9">
    <name type="scientific">Flavihumibacter stibioxidans</name>
    <dbReference type="NCBI Taxonomy" id="1834163"/>
    <lineage>
        <taxon>Bacteria</taxon>
        <taxon>Pseudomonadati</taxon>
        <taxon>Bacteroidota</taxon>
        <taxon>Chitinophagia</taxon>
        <taxon>Chitinophagales</taxon>
        <taxon>Chitinophagaceae</taxon>
        <taxon>Flavihumibacter</taxon>
    </lineage>
</organism>
<dbReference type="Pfam" id="PF13495">
    <property type="entry name" value="Phage_int_SAM_4"/>
    <property type="match status" value="1"/>
</dbReference>
<dbReference type="PANTHER" id="PTHR30349:SF64">
    <property type="entry name" value="PROPHAGE INTEGRASE INTD-RELATED"/>
    <property type="match status" value="1"/>
</dbReference>
<dbReference type="EMBL" id="MBUA01000029">
    <property type="protein sequence ID" value="MBC6492888.1"/>
    <property type="molecule type" value="Genomic_DNA"/>
</dbReference>
<dbReference type="Gene3D" id="1.10.443.10">
    <property type="entry name" value="Intergrase catalytic core"/>
    <property type="match status" value="1"/>
</dbReference>
<sequence length="507" mass="58202">MWDMEKIMLRPMEHDGRLCVGMICDNLPSLNKLIRKIPRVRWSQRKRCYYVGLTRQSYQQILGTLGGKVDLDKTEVEKLIHEQLLELPGRLLRVTEMEEKITTGEYVTGKDVTGKDKSVNDGRVNDVIVKEKSVNDGSANEEPVNDLSVNNVPANEEPVNELSAKDGPVQGDPAGKISDRGFGASHPSLPLLDESGLVRSTKKVFVVPPQMPMYWISDGNKAELRRFLEQLTLKAYSESTIRTYKNEFQQLLKLIRNKPVQELTVDDIRRYMVFVMEKHGISEHTAHSRLNALKFYYEQVLGREKFFWEVPRPKKPDQLPKVMGERELERMFGAVSNLKHKALLFTAYSAGLRVSEVVNLRIRDIDSGRMQIRIEQSKGKKDRYVGLSILLLDVLRAYLTQASPRPLEYLFEGDIPGQPYSSRSAQQVFHQAKDRAGISKAVSFHVLRHSFATHLLEKGIDIRYIKELLGHFSIKTTERYLHVKRQDLITMINPLDELFKGRSWKGE</sequence>